<proteinExistence type="predicted"/>
<dbReference type="InterPro" id="IPR036390">
    <property type="entry name" value="WH_DNA-bd_sf"/>
</dbReference>
<accession>A0A6A6TLZ7</accession>
<protein>
    <submittedName>
        <fullName evidence="7">S-adenosyl-L-methionine-dependent methyltransferase</fullName>
    </submittedName>
</protein>
<evidence type="ECO:0000313" key="7">
    <source>
        <dbReference type="EMBL" id="KAF2660227.1"/>
    </source>
</evidence>
<evidence type="ECO:0000256" key="1">
    <source>
        <dbReference type="ARBA" id="ARBA00022603"/>
    </source>
</evidence>
<evidence type="ECO:0000256" key="3">
    <source>
        <dbReference type="ARBA" id="ARBA00022691"/>
    </source>
</evidence>
<gene>
    <name evidence="7" type="ORF">K491DRAFT_774971</name>
</gene>
<dbReference type="PIRSF" id="PIRSF005739">
    <property type="entry name" value="O-mtase"/>
    <property type="match status" value="1"/>
</dbReference>
<dbReference type="InterPro" id="IPR001077">
    <property type="entry name" value="COMT_C"/>
</dbReference>
<dbReference type="SUPFAM" id="SSF46785">
    <property type="entry name" value="Winged helix' DNA-binding domain"/>
    <property type="match status" value="1"/>
</dbReference>
<evidence type="ECO:0000256" key="2">
    <source>
        <dbReference type="ARBA" id="ARBA00022679"/>
    </source>
</evidence>
<dbReference type="GO" id="GO:0046983">
    <property type="term" value="F:protein dimerization activity"/>
    <property type="evidence" value="ECO:0007669"/>
    <property type="project" value="InterPro"/>
</dbReference>
<dbReference type="InterPro" id="IPR016461">
    <property type="entry name" value="COMT-like"/>
</dbReference>
<dbReference type="GO" id="GO:0032259">
    <property type="term" value="P:methylation"/>
    <property type="evidence" value="ECO:0007669"/>
    <property type="project" value="UniProtKB-KW"/>
</dbReference>
<reference evidence="7" key="1">
    <citation type="journal article" date="2020" name="Stud. Mycol.">
        <title>101 Dothideomycetes genomes: a test case for predicting lifestyles and emergence of pathogens.</title>
        <authorList>
            <person name="Haridas S."/>
            <person name="Albert R."/>
            <person name="Binder M."/>
            <person name="Bloem J."/>
            <person name="Labutti K."/>
            <person name="Salamov A."/>
            <person name="Andreopoulos B."/>
            <person name="Baker S."/>
            <person name="Barry K."/>
            <person name="Bills G."/>
            <person name="Bluhm B."/>
            <person name="Cannon C."/>
            <person name="Castanera R."/>
            <person name="Culley D."/>
            <person name="Daum C."/>
            <person name="Ezra D."/>
            <person name="Gonzalez J."/>
            <person name="Henrissat B."/>
            <person name="Kuo A."/>
            <person name="Liang C."/>
            <person name="Lipzen A."/>
            <person name="Lutzoni F."/>
            <person name="Magnuson J."/>
            <person name="Mondo S."/>
            <person name="Nolan M."/>
            <person name="Ohm R."/>
            <person name="Pangilinan J."/>
            <person name="Park H.-J."/>
            <person name="Ramirez L."/>
            <person name="Alfaro M."/>
            <person name="Sun H."/>
            <person name="Tritt A."/>
            <person name="Yoshinaga Y."/>
            <person name="Zwiers L.-H."/>
            <person name="Turgeon B."/>
            <person name="Goodwin S."/>
            <person name="Spatafora J."/>
            <person name="Crous P."/>
            <person name="Grigoriev I."/>
        </authorList>
    </citation>
    <scope>NUCLEOTIDE SEQUENCE</scope>
    <source>
        <strain evidence="7">CBS 122681</strain>
    </source>
</reference>
<dbReference type="OrthoDB" id="3340390at2759"/>
<dbReference type="EMBL" id="MU004301">
    <property type="protein sequence ID" value="KAF2660227.1"/>
    <property type="molecule type" value="Genomic_DNA"/>
</dbReference>
<dbReference type="InterPro" id="IPR036388">
    <property type="entry name" value="WH-like_DNA-bd_sf"/>
</dbReference>
<dbReference type="PROSITE" id="PS51683">
    <property type="entry name" value="SAM_OMT_II"/>
    <property type="match status" value="1"/>
</dbReference>
<evidence type="ECO:0000259" key="6">
    <source>
        <dbReference type="Pfam" id="PF08100"/>
    </source>
</evidence>
<keyword evidence="2 7" id="KW-0808">Transferase</keyword>
<dbReference type="Pfam" id="PF00891">
    <property type="entry name" value="Methyltransf_2"/>
    <property type="match status" value="1"/>
</dbReference>
<dbReference type="SUPFAM" id="SSF53335">
    <property type="entry name" value="S-adenosyl-L-methionine-dependent methyltransferases"/>
    <property type="match status" value="1"/>
</dbReference>
<keyword evidence="8" id="KW-1185">Reference proteome</keyword>
<feature type="domain" description="O-methyltransferase C-terminal" evidence="5">
    <location>
        <begin position="228"/>
        <end position="370"/>
    </location>
</feature>
<dbReference type="PANTHER" id="PTHR43712">
    <property type="entry name" value="PUTATIVE (AFU_ORTHOLOGUE AFUA_4G14580)-RELATED"/>
    <property type="match status" value="1"/>
</dbReference>
<keyword evidence="3" id="KW-0949">S-adenosyl-L-methionine</keyword>
<keyword evidence="1 7" id="KW-0489">Methyltransferase</keyword>
<dbReference type="Gene3D" id="3.40.50.150">
    <property type="entry name" value="Vaccinia Virus protein VP39"/>
    <property type="match status" value="1"/>
</dbReference>
<evidence type="ECO:0000259" key="5">
    <source>
        <dbReference type="Pfam" id="PF00891"/>
    </source>
</evidence>
<dbReference type="Gene3D" id="1.10.10.10">
    <property type="entry name" value="Winged helix-like DNA-binding domain superfamily/Winged helix DNA-binding domain"/>
    <property type="match status" value="1"/>
</dbReference>
<evidence type="ECO:0000313" key="8">
    <source>
        <dbReference type="Proteomes" id="UP000799324"/>
    </source>
</evidence>
<organism evidence="7 8">
    <name type="scientific">Lophiostoma macrostomum CBS 122681</name>
    <dbReference type="NCBI Taxonomy" id="1314788"/>
    <lineage>
        <taxon>Eukaryota</taxon>
        <taxon>Fungi</taxon>
        <taxon>Dikarya</taxon>
        <taxon>Ascomycota</taxon>
        <taxon>Pezizomycotina</taxon>
        <taxon>Dothideomycetes</taxon>
        <taxon>Pleosporomycetidae</taxon>
        <taxon>Pleosporales</taxon>
        <taxon>Lophiostomataceae</taxon>
        <taxon>Lophiostoma</taxon>
    </lineage>
</organism>
<dbReference type="Pfam" id="PF08100">
    <property type="entry name" value="Dimerisation"/>
    <property type="match status" value="1"/>
</dbReference>
<dbReference type="Proteomes" id="UP000799324">
    <property type="component" value="Unassembled WGS sequence"/>
</dbReference>
<sequence>MAVSTRIEALVEEIQSLSRDVDDTSRKDLLAALQQGVAKVEPPVETIWKYIMSPHSHTAIMVLLRMGVVQDVVAAGKPKTSKEIASSCSVDEELLVRMMRVCVAIGFFAETDVRTYDSTPLSQTLVAPPLSGGYQYMFELVTRSLANLPRYLERTGFKDVEDAPGPFQDAHQTNDGLFGQLVKNPELMGFFNAFMSGVLATRSHWFKVFPADEILIKDADQNDPDAVLLVDVAGGKGHDIAAFQQAYPTAPGKLVLQDLPPVIGDIESLDVAIVRQEHDMFTSQPIKGARAYYFRNIFHDWPDKECVQFCKQIAAAMKPGYSKVLIFEWVLPDRAVPMYPALLDINMMAALNGRERTEAQWTRILTEAGLKINKVWINGPESEGLIEAELAT</sequence>
<evidence type="ECO:0000256" key="4">
    <source>
        <dbReference type="PIRSR" id="PIRSR005739-1"/>
    </source>
</evidence>
<dbReference type="AlphaFoldDB" id="A0A6A6TLZ7"/>
<dbReference type="InterPro" id="IPR012967">
    <property type="entry name" value="COMT_dimerisation"/>
</dbReference>
<feature type="active site" description="Proton acceptor" evidence="4">
    <location>
        <position position="299"/>
    </location>
</feature>
<name>A0A6A6TLZ7_9PLEO</name>
<dbReference type="InterPro" id="IPR029063">
    <property type="entry name" value="SAM-dependent_MTases_sf"/>
</dbReference>
<dbReference type="GO" id="GO:0008171">
    <property type="term" value="F:O-methyltransferase activity"/>
    <property type="evidence" value="ECO:0007669"/>
    <property type="project" value="InterPro"/>
</dbReference>
<feature type="domain" description="O-methyltransferase dimerisation" evidence="6">
    <location>
        <begin position="58"/>
        <end position="127"/>
    </location>
</feature>
<dbReference type="PANTHER" id="PTHR43712:SF1">
    <property type="entry name" value="HYPOTHETICAL O-METHYLTRANSFERASE (EUROFUNG)-RELATED"/>
    <property type="match status" value="1"/>
</dbReference>